<accession>A0AAW0VKX3</accession>
<evidence type="ECO:0000313" key="11">
    <source>
        <dbReference type="EMBL" id="KAK8442547.1"/>
    </source>
</evidence>
<feature type="region of interest" description="Disordered" evidence="9">
    <location>
        <begin position="128"/>
        <end position="197"/>
    </location>
</feature>
<comment type="similarity">
    <text evidence="2">Belongs to the ING family.</text>
</comment>
<feature type="binding site" evidence="8">
    <location>
        <position position="292"/>
    </location>
    <ligand>
        <name>Zn(2+)</name>
        <dbReference type="ChEBI" id="CHEBI:29105"/>
        <label>2</label>
    </ligand>
</feature>
<dbReference type="PANTHER" id="PTHR10333:SF94">
    <property type="entry name" value="FINGER DOMAIN PROTEIN, PUTATIVE (AFU_ORTHOLOGUE AFUA_3G11940)-RELATED"/>
    <property type="match status" value="1"/>
</dbReference>
<dbReference type="Gene3D" id="3.30.40.10">
    <property type="entry name" value="Zinc/RING finger domain, C3HC4 (zinc finger)"/>
    <property type="match status" value="1"/>
</dbReference>
<dbReference type="SMART" id="SM00249">
    <property type="entry name" value="PHD"/>
    <property type="match status" value="1"/>
</dbReference>
<dbReference type="Proteomes" id="UP000230249">
    <property type="component" value="Unassembled WGS sequence"/>
</dbReference>
<keyword evidence="3 8" id="KW-0479">Metal-binding</keyword>
<dbReference type="InterPro" id="IPR001965">
    <property type="entry name" value="Znf_PHD"/>
</dbReference>
<feature type="binding site" evidence="8">
    <location>
        <position position="273"/>
    </location>
    <ligand>
        <name>Zn(2+)</name>
        <dbReference type="ChEBI" id="CHEBI:29105"/>
        <label>1</label>
    </ligand>
</feature>
<dbReference type="EMBL" id="PEKT03000001">
    <property type="protein sequence ID" value="KAK8442547.1"/>
    <property type="molecule type" value="Genomic_DNA"/>
</dbReference>
<reference evidence="11 12" key="2">
    <citation type="journal article" date="2018" name="Nat. Commun.">
        <title>Genomic insights into multidrug-resistance, mating and virulence in Candida auris and related emerging species.</title>
        <authorList>
            <person name="Munoz J.F."/>
            <person name="Gade L."/>
            <person name="Chow N.A."/>
            <person name="Loparev V.N."/>
            <person name="Juieng P."/>
            <person name="Berkow E.L."/>
            <person name="Farrer R.A."/>
            <person name="Litvintseva A.P."/>
            <person name="Cuomo C.A."/>
        </authorList>
    </citation>
    <scope>GENOME REANNOTATION</scope>
    <source>
        <strain evidence="11 12">B8441</strain>
    </source>
</reference>
<dbReference type="GO" id="GO:0005634">
    <property type="term" value="C:nucleus"/>
    <property type="evidence" value="ECO:0007669"/>
    <property type="project" value="UniProtKB-SubCell"/>
</dbReference>
<protein>
    <recommendedName>
        <fullName evidence="10">Zinc finger PHD-type domain-containing protein</fullName>
    </recommendedName>
</protein>
<dbReference type="SUPFAM" id="SSF57903">
    <property type="entry name" value="FYVE/PHD zinc finger"/>
    <property type="match status" value="1"/>
</dbReference>
<keyword evidence="5 8" id="KW-0862">Zinc</keyword>
<proteinExistence type="inferred from homology"/>
<reference evidence="11 12" key="1">
    <citation type="journal article" date="2017" name="Clin. Infect. Dis.">
        <title>Simultaneous emergence of multidrug-resistant Candida auris on 3 continents confirmed by whole-genome sequencing and epidemiological analyses.</title>
        <authorList>
            <person name="Lockhart S.R."/>
            <person name="Etienne K.A."/>
            <person name="Vallabhaneni S."/>
            <person name="Farooqi J."/>
            <person name="Chowdhary A."/>
            <person name="Govender N.P."/>
            <person name="Colombo A.L."/>
            <person name="Calvo B."/>
            <person name="Cuomo C.A."/>
            <person name="Desjardins C.A."/>
            <person name="Berkow E.L."/>
            <person name="Castanheira M."/>
            <person name="Magobo R.E."/>
            <person name="Jabeen K."/>
            <person name="Asghar R.J."/>
            <person name="Meis J.F."/>
            <person name="Jackson B."/>
            <person name="Chiller T."/>
            <person name="Litvintseva A.P."/>
        </authorList>
    </citation>
    <scope>NUCLEOTIDE SEQUENCE [LARGE SCALE GENOMIC DNA]</scope>
    <source>
        <strain evidence="11 12">B8441</strain>
    </source>
</reference>
<dbReference type="InterPro" id="IPR011011">
    <property type="entry name" value="Znf_FYVE_PHD"/>
</dbReference>
<feature type="binding site" evidence="8">
    <location>
        <position position="296"/>
    </location>
    <ligand>
        <name>Zn(2+)</name>
        <dbReference type="ChEBI" id="CHEBI:29105"/>
        <label>2</label>
    </ligand>
</feature>
<feature type="site" description="Histone H3K4me3 binding" evidence="7">
    <location>
        <position position="244"/>
    </location>
</feature>
<feature type="site" description="Histone H3K4me3 binding" evidence="7">
    <location>
        <position position="259"/>
    </location>
</feature>
<evidence type="ECO:0000256" key="6">
    <source>
        <dbReference type="ARBA" id="ARBA00023242"/>
    </source>
</evidence>
<dbReference type="CDD" id="cd15505">
    <property type="entry name" value="PHD_ING"/>
    <property type="match status" value="1"/>
</dbReference>
<evidence type="ECO:0000256" key="2">
    <source>
        <dbReference type="ARBA" id="ARBA00010210"/>
    </source>
</evidence>
<comment type="subcellular location">
    <subcellularLocation>
        <location evidence="1">Nucleus</location>
    </subcellularLocation>
</comment>
<dbReference type="GO" id="GO:0004402">
    <property type="term" value="F:histone acetyltransferase activity"/>
    <property type="evidence" value="ECO:0007669"/>
    <property type="project" value="TreeGrafter"/>
</dbReference>
<feature type="binding site" evidence="8">
    <location>
        <position position="263"/>
    </location>
    <ligand>
        <name>Zn(2+)</name>
        <dbReference type="ChEBI" id="CHEBI:29105"/>
        <label>2</label>
    </ligand>
</feature>
<organism evidence="11 12">
    <name type="scientific">Candidozyma auris</name>
    <name type="common">Yeast</name>
    <name type="synonym">Candida auris</name>
    <dbReference type="NCBI Taxonomy" id="498019"/>
    <lineage>
        <taxon>Eukaryota</taxon>
        <taxon>Fungi</taxon>
        <taxon>Dikarya</taxon>
        <taxon>Ascomycota</taxon>
        <taxon>Saccharomycotina</taxon>
        <taxon>Pichiomycetes</taxon>
        <taxon>Metschnikowiaceae</taxon>
        <taxon>Candidozyma</taxon>
    </lineage>
</organism>
<dbReference type="InterPro" id="IPR013083">
    <property type="entry name" value="Znf_RING/FYVE/PHD"/>
</dbReference>
<sequence length="318" mass="36594">MSSVVSSSESLYSTFIATVDHVPCDIVRSLWLVQACNLAVKKEEEKIHQLFLKHGNQTQQFGADEFNKSRRILDNLSRESTEEMAALYSQLRSHVLILKDEILQLQKVAETPATKDDSSAELLRKQLEDHYRQNPLPSRTRGAPSKSSKKRSDEPSGIKLILKLSKQDEPRVIRKRGRPRKEETPTTRDSPIDTSDLKIMKKPSPRVVIKPPIAQKSKVMRQKSSDVPDFMPIAAIQQEPEERYCFCNQPSFGDMIACDNDKCPNGEWFHYKCVGLLNRVEALKYTTQRWYCSAECREAGQAAMERKKKQKKKKRKNW</sequence>
<gene>
    <name evidence="11" type="ORF">B9J08_00880</name>
</gene>
<evidence type="ECO:0000256" key="4">
    <source>
        <dbReference type="ARBA" id="ARBA00022771"/>
    </source>
</evidence>
<evidence type="ECO:0000256" key="1">
    <source>
        <dbReference type="ARBA" id="ARBA00004123"/>
    </source>
</evidence>
<keyword evidence="6" id="KW-0539">Nucleus</keyword>
<dbReference type="GO" id="GO:0006355">
    <property type="term" value="P:regulation of DNA-templated transcription"/>
    <property type="evidence" value="ECO:0007669"/>
    <property type="project" value="TreeGrafter"/>
</dbReference>
<dbReference type="InterPro" id="IPR028651">
    <property type="entry name" value="ING_fam"/>
</dbReference>
<keyword evidence="12" id="KW-1185">Reference proteome</keyword>
<name>A0AAW0VKX3_CANAR</name>
<feature type="site" description="Histone H3K4me3 binding" evidence="7">
    <location>
        <position position="255"/>
    </location>
</feature>
<feature type="binding site" evidence="8">
    <location>
        <position position="258"/>
    </location>
    <ligand>
        <name>Zn(2+)</name>
        <dbReference type="ChEBI" id="CHEBI:29105"/>
        <label>2</label>
    </ligand>
</feature>
<evidence type="ECO:0000313" key="12">
    <source>
        <dbReference type="Proteomes" id="UP000230249"/>
    </source>
</evidence>
<evidence type="ECO:0000256" key="5">
    <source>
        <dbReference type="ARBA" id="ARBA00022833"/>
    </source>
</evidence>
<feature type="site" description="Histone H3K4me3 binding" evidence="7">
    <location>
        <position position="268"/>
    </location>
</feature>
<feature type="binding site" evidence="8">
    <location>
        <position position="247"/>
    </location>
    <ligand>
        <name>Zn(2+)</name>
        <dbReference type="ChEBI" id="CHEBI:29105"/>
        <label>1</label>
    </ligand>
</feature>
<evidence type="ECO:0000256" key="7">
    <source>
        <dbReference type="PIRSR" id="PIRSR628651-50"/>
    </source>
</evidence>
<dbReference type="GO" id="GO:0000123">
    <property type="term" value="C:histone acetyltransferase complex"/>
    <property type="evidence" value="ECO:0007669"/>
    <property type="project" value="TreeGrafter"/>
</dbReference>
<evidence type="ECO:0000256" key="9">
    <source>
        <dbReference type="SAM" id="MobiDB-lite"/>
    </source>
</evidence>
<evidence type="ECO:0000259" key="10">
    <source>
        <dbReference type="SMART" id="SM00249"/>
    </source>
</evidence>
<feature type="binding site" evidence="8">
    <location>
        <position position="245"/>
    </location>
    <ligand>
        <name>Zn(2+)</name>
        <dbReference type="ChEBI" id="CHEBI:29105"/>
        <label>1</label>
    </ligand>
</feature>
<comment type="caution">
    <text evidence="11">The sequence shown here is derived from an EMBL/GenBank/DDBJ whole genome shotgun (WGS) entry which is preliminary data.</text>
</comment>
<dbReference type="GO" id="GO:0008270">
    <property type="term" value="F:zinc ion binding"/>
    <property type="evidence" value="ECO:0007669"/>
    <property type="project" value="UniProtKB-KW"/>
</dbReference>
<feature type="binding site" evidence="8">
    <location>
        <position position="270"/>
    </location>
    <ligand>
        <name>Zn(2+)</name>
        <dbReference type="ChEBI" id="CHEBI:29105"/>
        <label>1</label>
    </ligand>
</feature>
<keyword evidence="4" id="KW-0863">Zinc-finger</keyword>
<dbReference type="AlphaFoldDB" id="A0AAW0VKX3"/>
<evidence type="ECO:0000256" key="3">
    <source>
        <dbReference type="ARBA" id="ARBA00022723"/>
    </source>
</evidence>
<feature type="domain" description="Zinc finger PHD-type" evidence="10">
    <location>
        <begin position="244"/>
        <end position="296"/>
    </location>
</feature>
<evidence type="ECO:0000256" key="8">
    <source>
        <dbReference type="PIRSR" id="PIRSR628651-51"/>
    </source>
</evidence>
<dbReference type="PANTHER" id="PTHR10333">
    <property type="entry name" value="INHIBITOR OF GROWTH PROTEIN"/>
    <property type="match status" value="1"/>
</dbReference>